<organism evidence="4 5">
    <name type="scientific">Psilocybe cf. subviscida</name>
    <dbReference type="NCBI Taxonomy" id="2480587"/>
    <lineage>
        <taxon>Eukaryota</taxon>
        <taxon>Fungi</taxon>
        <taxon>Dikarya</taxon>
        <taxon>Basidiomycota</taxon>
        <taxon>Agaricomycotina</taxon>
        <taxon>Agaricomycetes</taxon>
        <taxon>Agaricomycetidae</taxon>
        <taxon>Agaricales</taxon>
        <taxon>Agaricineae</taxon>
        <taxon>Strophariaceae</taxon>
        <taxon>Psilocybe</taxon>
    </lineage>
</organism>
<dbReference type="AlphaFoldDB" id="A0A8H5AX02"/>
<feature type="region of interest" description="Disordered" evidence="2">
    <location>
        <begin position="142"/>
        <end position="175"/>
    </location>
</feature>
<dbReference type="InterPro" id="IPR046520">
    <property type="entry name" value="DUF6697"/>
</dbReference>
<dbReference type="Pfam" id="PF20411">
    <property type="entry name" value="DUF6697"/>
    <property type="match status" value="1"/>
</dbReference>
<proteinExistence type="predicted"/>
<evidence type="ECO:0000256" key="2">
    <source>
        <dbReference type="SAM" id="MobiDB-lite"/>
    </source>
</evidence>
<reference evidence="4 5" key="1">
    <citation type="journal article" date="2020" name="ISME J.">
        <title>Uncovering the hidden diversity of litter-decomposition mechanisms in mushroom-forming fungi.</title>
        <authorList>
            <person name="Floudas D."/>
            <person name="Bentzer J."/>
            <person name="Ahren D."/>
            <person name="Johansson T."/>
            <person name="Persson P."/>
            <person name="Tunlid A."/>
        </authorList>
    </citation>
    <scope>NUCLEOTIDE SEQUENCE [LARGE SCALE GENOMIC DNA]</scope>
    <source>
        <strain evidence="4 5">CBS 101986</strain>
    </source>
</reference>
<sequence length="509" mass="57314">MDEAFWSNVVKRWADASESVINLKKELAALQRERALDGANFHCSDVRQDALNDRYFQCLETDGWSNKQDVVSLGPSTTRDELKDAEVGLVRAKEEYRRLQSELALSSERVRALSREKEEQLSKHEEEVTKLKNIIQTLQSLPTPRALPPDLSSSVDTLRPSSKPPLTRVAETQESQTLDLERKIELLTSSLEAKEVDNRALQHELTLSKDKLTKSEENRRLLLKSISKLQEITRSSLDHSLLSSDASRKSLRLSASSNGGSFHAVESKKEVKNRKLPLGSTIQPLHAIENTKDTHAQRHPVASAAVEGFSARSDITANLPTVACPKLEPSQNMFDREFLKCALGDGVRTLLTHFTDSREVDIKSLTSSYLCPTLNHHPWCPTTPGQHGFIFVGLGKDRNAYNAPVMKNLFIGLAKKQGHKRFFRYLGRYRVSRVNGLTVDEWMALLPETQKMLAKLFKDKENDSREADDILVAFDTGDLSIPCVQLQFVGFDQSLYNALLSMDKADWTQ</sequence>
<dbReference type="OrthoDB" id="2757553at2759"/>
<dbReference type="EMBL" id="JAACJJ010000056">
    <property type="protein sequence ID" value="KAF5312489.1"/>
    <property type="molecule type" value="Genomic_DNA"/>
</dbReference>
<feature type="compositionally biased region" description="Polar residues" evidence="2">
    <location>
        <begin position="151"/>
        <end position="160"/>
    </location>
</feature>
<keyword evidence="5" id="KW-1185">Reference proteome</keyword>
<gene>
    <name evidence="4" type="ORF">D9619_003167</name>
</gene>
<feature type="coiled-coil region" evidence="1">
    <location>
        <begin position="82"/>
        <end position="141"/>
    </location>
</feature>
<dbReference type="Proteomes" id="UP000567179">
    <property type="component" value="Unassembled WGS sequence"/>
</dbReference>
<feature type="domain" description="DUF6697" evidence="3">
    <location>
        <begin position="333"/>
        <end position="500"/>
    </location>
</feature>
<protein>
    <recommendedName>
        <fullName evidence="3">DUF6697 domain-containing protein</fullName>
    </recommendedName>
</protein>
<name>A0A8H5AX02_9AGAR</name>
<comment type="caution">
    <text evidence="4">The sequence shown here is derived from an EMBL/GenBank/DDBJ whole genome shotgun (WGS) entry which is preliminary data.</text>
</comment>
<evidence type="ECO:0000313" key="4">
    <source>
        <dbReference type="EMBL" id="KAF5312489.1"/>
    </source>
</evidence>
<evidence type="ECO:0000259" key="3">
    <source>
        <dbReference type="Pfam" id="PF20411"/>
    </source>
</evidence>
<keyword evidence="1" id="KW-0175">Coiled coil</keyword>
<evidence type="ECO:0000256" key="1">
    <source>
        <dbReference type="SAM" id="Coils"/>
    </source>
</evidence>
<accession>A0A8H5AX02</accession>
<evidence type="ECO:0000313" key="5">
    <source>
        <dbReference type="Proteomes" id="UP000567179"/>
    </source>
</evidence>